<sequence length="151" mass="16452">MNSSPSKKARAVGINHIALEVADIEAALEFFGSLFELKLRGRHDNMAFIDLGDQFINLSAGRSQGPDTARHFGLVVDDREAVRRAVEAAGVKILPSQGLDFLDPWGNHVQVVEYQGIQFTKAPHILRGMAMEGLGKTQEALSELAQKGMVP</sequence>
<accession>A0A1G9RJY7</accession>
<evidence type="ECO:0000313" key="3">
    <source>
        <dbReference type="Proteomes" id="UP000182146"/>
    </source>
</evidence>
<feature type="domain" description="VOC" evidence="1">
    <location>
        <begin position="13"/>
        <end position="131"/>
    </location>
</feature>
<reference evidence="2 3" key="1">
    <citation type="submission" date="2016-10" db="EMBL/GenBank/DDBJ databases">
        <authorList>
            <person name="de Groot N.N."/>
        </authorList>
    </citation>
    <scope>NUCLEOTIDE SEQUENCE [LARGE SCALE GENOMIC DNA]</scope>
    <source>
        <strain evidence="2 3">DSM 17813</strain>
    </source>
</reference>
<name>A0A1G9RJY7_9BACT</name>
<dbReference type="Gene3D" id="3.10.180.10">
    <property type="entry name" value="2,3-Dihydroxybiphenyl 1,2-Dioxygenase, domain 1"/>
    <property type="match status" value="1"/>
</dbReference>
<dbReference type="Pfam" id="PF00903">
    <property type="entry name" value="Glyoxalase"/>
    <property type="match status" value="1"/>
</dbReference>
<dbReference type="InterPro" id="IPR004360">
    <property type="entry name" value="Glyas_Fos-R_dOase_dom"/>
</dbReference>
<organism evidence="2 3">
    <name type="scientific">Geoalkalibacter ferrihydriticus</name>
    <dbReference type="NCBI Taxonomy" id="392333"/>
    <lineage>
        <taxon>Bacteria</taxon>
        <taxon>Pseudomonadati</taxon>
        <taxon>Thermodesulfobacteriota</taxon>
        <taxon>Desulfuromonadia</taxon>
        <taxon>Desulfuromonadales</taxon>
        <taxon>Geoalkalibacteraceae</taxon>
        <taxon>Geoalkalibacter</taxon>
    </lineage>
</organism>
<gene>
    <name evidence="2" type="ORF">SAMN05660860_02172</name>
</gene>
<dbReference type="SUPFAM" id="SSF54593">
    <property type="entry name" value="Glyoxalase/Bleomycin resistance protein/Dihydroxybiphenyl dioxygenase"/>
    <property type="match status" value="1"/>
</dbReference>
<dbReference type="PROSITE" id="PS51819">
    <property type="entry name" value="VOC"/>
    <property type="match status" value="1"/>
</dbReference>
<dbReference type="InterPro" id="IPR037523">
    <property type="entry name" value="VOC_core"/>
</dbReference>
<proteinExistence type="predicted"/>
<dbReference type="EMBL" id="FNGU01000004">
    <property type="protein sequence ID" value="SDM23639.1"/>
    <property type="molecule type" value="Genomic_DNA"/>
</dbReference>
<protein>
    <recommendedName>
        <fullName evidence="1">VOC domain-containing protein</fullName>
    </recommendedName>
</protein>
<evidence type="ECO:0000313" key="2">
    <source>
        <dbReference type="EMBL" id="SDM23639.1"/>
    </source>
</evidence>
<dbReference type="InterPro" id="IPR029068">
    <property type="entry name" value="Glyas_Bleomycin-R_OHBP_Dase"/>
</dbReference>
<dbReference type="AlphaFoldDB" id="A0A1G9RJY7"/>
<dbReference type="RefSeq" id="WP_074669549.1">
    <property type="nucleotide sequence ID" value="NZ_FNGU01000004.1"/>
</dbReference>
<evidence type="ECO:0000259" key="1">
    <source>
        <dbReference type="PROSITE" id="PS51819"/>
    </source>
</evidence>
<dbReference type="Proteomes" id="UP000182146">
    <property type="component" value="Unassembled WGS sequence"/>
</dbReference>
<dbReference type="OrthoDB" id="9798430at2"/>
<dbReference type="STRING" id="392333.SAMN05660860_02172"/>